<name>A0ABM8VZ20_GIGMA</name>
<comment type="caution">
    <text evidence="2">The sequence shown here is derived from an EMBL/GenBank/DDBJ whole genome shotgun (WGS) entry which is preliminary data.</text>
</comment>
<reference evidence="2 3" key="1">
    <citation type="submission" date="2021-06" db="EMBL/GenBank/DDBJ databases">
        <authorList>
            <person name="Kallberg Y."/>
            <person name="Tangrot J."/>
            <person name="Rosling A."/>
        </authorList>
    </citation>
    <scope>NUCLEOTIDE SEQUENCE [LARGE SCALE GENOMIC DNA]</scope>
    <source>
        <strain evidence="2 3">120-4 pot B 10/14</strain>
    </source>
</reference>
<dbReference type="Proteomes" id="UP000789901">
    <property type="component" value="Unassembled WGS sequence"/>
</dbReference>
<accession>A0ABM8VZ20</accession>
<keyword evidence="3" id="KW-1185">Reference proteome</keyword>
<sequence length="241" mass="28420">MTKKSDLKKCELCNCKAGESDYRYFDFCFECISREGQCKKCKTKPDLDDLTKLRLETEAVIMCADWAAERSNKLRKILKELVDNAEEEQIMAHVYYRHYFANKIIYDVKRDIVRKILQIQGNYEEKEALNVLTYDVRNFADMRLVKQTKKENVLINNRNLIIKKNLFSDFQKKYQTIVAKTRKIANQNDFIYTAAFVVPSYLLIKLADLIFLPSMSNQESFVALGMLLKLFDELKKMIERL</sequence>
<dbReference type="EMBL" id="CAJVQB010000344">
    <property type="protein sequence ID" value="CAG8483057.1"/>
    <property type="molecule type" value="Genomic_DNA"/>
</dbReference>
<feature type="transmembrane region" description="Helical" evidence="1">
    <location>
        <begin position="190"/>
        <end position="212"/>
    </location>
</feature>
<evidence type="ECO:0000256" key="1">
    <source>
        <dbReference type="SAM" id="Phobius"/>
    </source>
</evidence>
<evidence type="ECO:0000313" key="3">
    <source>
        <dbReference type="Proteomes" id="UP000789901"/>
    </source>
</evidence>
<proteinExistence type="predicted"/>
<keyword evidence="1" id="KW-0812">Transmembrane</keyword>
<organism evidence="2 3">
    <name type="scientific">Gigaspora margarita</name>
    <dbReference type="NCBI Taxonomy" id="4874"/>
    <lineage>
        <taxon>Eukaryota</taxon>
        <taxon>Fungi</taxon>
        <taxon>Fungi incertae sedis</taxon>
        <taxon>Mucoromycota</taxon>
        <taxon>Glomeromycotina</taxon>
        <taxon>Glomeromycetes</taxon>
        <taxon>Diversisporales</taxon>
        <taxon>Gigasporaceae</taxon>
        <taxon>Gigaspora</taxon>
    </lineage>
</organism>
<gene>
    <name evidence="2" type="ORF">GMARGA_LOCUS1338</name>
</gene>
<keyword evidence="1" id="KW-0472">Membrane</keyword>
<evidence type="ECO:0000313" key="2">
    <source>
        <dbReference type="EMBL" id="CAG8483057.1"/>
    </source>
</evidence>
<protein>
    <submittedName>
        <fullName evidence="2">23579_t:CDS:1</fullName>
    </submittedName>
</protein>
<keyword evidence="1" id="KW-1133">Transmembrane helix</keyword>